<name>A0A9D1DRL2_9FIRM</name>
<dbReference type="GO" id="GO:0004222">
    <property type="term" value="F:metalloendopeptidase activity"/>
    <property type="evidence" value="ECO:0007669"/>
    <property type="project" value="TreeGrafter"/>
</dbReference>
<evidence type="ECO:0000259" key="2">
    <source>
        <dbReference type="Pfam" id="PF01551"/>
    </source>
</evidence>
<accession>A0A9D1DRL2</accession>
<evidence type="ECO:0000313" key="3">
    <source>
        <dbReference type="EMBL" id="HIR57676.1"/>
    </source>
</evidence>
<protein>
    <submittedName>
        <fullName evidence="3">M23 family metallopeptidase</fullName>
    </submittedName>
</protein>
<reference evidence="3" key="1">
    <citation type="submission" date="2020-10" db="EMBL/GenBank/DDBJ databases">
        <authorList>
            <person name="Gilroy R."/>
        </authorList>
    </citation>
    <scope>NUCLEOTIDE SEQUENCE</scope>
    <source>
        <strain evidence="3">ChiSjej1B19-7085</strain>
    </source>
</reference>
<dbReference type="SUPFAM" id="SSF51261">
    <property type="entry name" value="Duplicated hybrid motif"/>
    <property type="match status" value="1"/>
</dbReference>
<dbReference type="Proteomes" id="UP000886785">
    <property type="component" value="Unassembled WGS sequence"/>
</dbReference>
<organism evidence="3 4">
    <name type="scientific">Candidatus Gallacutalibacter pullicola</name>
    <dbReference type="NCBI Taxonomy" id="2840830"/>
    <lineage>
        <taxon>Bacteria</taxon>
        <taxon>Bacillati</taxon>
        <taxon>Bacillota</taxon>
        <taxon>Clostridia</taxon>
        <taxon>Eubacteriales</taxon>
        <taxon>Candidatus Gallacutalibacter</taxon>
    </lineage>
</organism>
<dbReference type="Gene3D" id="2.70.70.10">
    <property type="entry name" value="Glucose Permease (Domain IIA)"/>
    <property type="match status" value="1"/>
</dbReference>
<sequence length="237" mass="25985">MNEIDYDTHTETHTEKVTEIDEKGNKKTHTETIRETVLTIEIMHKSPSEMEKEYSFTDRQKEYLALLTSPDTDPLWAQLLGPYSTGAGEIISPDTGWKGTGVFQWPLPESFTITSYFGNREDPFTGQPSYHDGTDIAAPAGTPILAAADGTVETANGTDSWGGGYGYYIKIRHDDSSETLYAHCSAVCVSAGQKVEQGEVIGYVGTTGNSTGNHLHFEVRVNGRKTDALNYFANTGE</sequence>
<dbReference type="Pfam" id="PF01551">
    <property type="entry name" value="Peptidase_M23"/>
    <property type="match status" value="1"/>
</dbReference>
<dbReference type="AlphaFoldDB" id="A0A9D1DRL2"/>
<proteinExistence type="predicted"/>
<dbReference type="InterPro" id="IPR016047">
    <property type="entry name" value="M23ase_b-sheet_dom"/>
</dbReference>
<dbReference type="InterPro" id="IPR050570">
    <property type="entry name" value="Cell_wall_metabolism_enzyme"/>
</dbReference>
<feature type="domain" description="M23ase beta-sheet core" evidence="2">
    <location>
        <begin position="130"/>
        <end position="227"/>
    </location>
</feature>
<reference evidence="3" key="2">
    <citation type="journal article" date="2021" name="PeerJ">
        <title>Extensive microbial diversity within the chicken gut microbiome revealed by metagenomics and culture.</title>
        <authorList>
            <person name="Gilroy R."/>
            <person name="Ravi A."/>
            <person name="Getino M."/>
            <person name="Pursley I."/>
            <person name="Horton D.L."/>
            <person name="Alikhan N.F."/>
            <person name="Baker D."/>
            <person name="Gharbi K."/>
            <person name="Hall N."/>
            <person name="Watson M."/>
            <person name="Adriaenssens E.M."/>
            <person name="Foster-Nyarko E."/>
            <person name="Jarju S."/>
            <person name="Secka A."/>
            <person name="Antonio M."/>
            <person name="Oren A."/>
            <person name="Chaudhuri R.R."/>
            <person name="La Ragione R."/>
            <person name="Hildebrand F."/>
            <person name="Pallen M.J."/>
        </authorList>
    </citation>
    <scope>NUCLEOTIDE SEQUENCE</scope>
    <source>
        <strain evidence="3">ChiSjej1B19-7085</strain>
    </source>
</reference>
<dbReference type="PANTHER" id="PTHR21666:SF270">
    <property type="entry name" value="MUREIN HYDROLASE ACTIVATOR ENVC"/>
    <property type="match status" value="1"/>
</dbReference>
<evidence type="ECO:0000256" key="1">
    <source>
        <dbReference type="SAM" id="MobiDB-lite"/>
    </source>
</evidence>
<dbReference type="CDD" id="cd12797">
    <property type="entry name" value="M23_peptidase"/>
    <property type="match status" value="1"/>
</dbReference>
<comment type="caution">
    <text evidence="3">The sequence shown here is derived from an EMBL/GenBank/DDBJ whole genome shotgun (WGS) entry which is preliminary data.</text>
</comment>
<dbReference type="EMBL" id="DVHF01000097">
    <property type="protein sequence ID" value="HIR57676.1"/>
    <property type="molecule type" value="Genomic_DNA"/>
</dbReference>
<dbReference type="InterPro" id="IPR011055">
    <property type="entry name" value="Dup_hybrid_motif"/>
</dbReference>
<dbReference type="PANTHER" id="PTHR21666">
    <property type="entry name" value="PEPTIDASE-RELATED"/>
    <property type="match status" value="1"/>
</dbReference>
<feature type="region of interest" description="Disordered" evidence="1">
    <location>
        <begin position="1"/>
        <end position="29"/>
    </location>
</feature>
<evidence type="ECO:0000313" key="4">
    <source>
        <dbReference type="Proteomes" id="UP000886785"/>
    </source>
</evidence>
<gene>
    <name evidence="3" type="ORF">IAA54_08400</name>
</gene>